<dbReference type="PROSITE" id="PS50005">
    <property type="entry name" value="TPR"/>
    <property type="match status" value="1"/>
</dbReference>
<dbReference type="GO" id="GO:0046813">
    <property type="term" value="P:receptor-mediated virion attachment to host cell"/>
    <property type="evidence" value="ECO:0007669"/>
    <property type="project" value="TreeGrafter"/>
</dbReference>
<dbReference type="PANTHER" id="PTHR44858:SF1">
    <property type="entry name" value="UDP-N-ACETYLGLUCOSAMINE--PEPTIDE N-ACETYLGLUCOSAMINYLTRANSFERASE SPINDLY-RELATED"/>
    <property type="match status" value="1"/>
</dbReference>
<dbReference type="PANTHER" id="PTHR44858">
    <property type="entry name" value="TETRATRICOPEPTIDE REPEAT PROTEIN 6"/>
    <property type="match status" value="1"/>
</dbReference>
<dbReference type="Gene3D" id="1.25.40.10">
    <property type="entry name" value="Tetratricopeptide repeat domain"/>
    <property type="match status" value="2"/>
</dbReference>
<dbReference type="OrthoDB" id="9811837at2"/>
<keyword evidence="5" id="KW-1185">Reference proteome</keyword>
<dbReference type="EMBL" id="QLLL01000002">
    <property type="protein sequence ID" value="RAJ08440.1"/>
    <property type="molecule type" value="Genomic_DNA"/>
</dbReference>
<gene>
    <name evidence="4" type="ORF">LX64_01091</name>
</gene>
<evidence type="ECO:0000313" key="5">
    <source>
        <dbReference type="Proteomes" id="UP000249547"/>
    </source>
</evidence>
<protein>
    <submittedName>
        <fullName evidence="4">TPR repeat protein</fullName>
    </submittedName>
</protein>
<sequence length="281" mass="32497">MTARYFTVEEFNNSFREEMLSAFAVYEQMIASGFQPYALATFEIMYSSNDMENLLGLKNFLEGNYQFEMEEVQQGAGIYTVSGRAEPFPVDKETMLYWDIDQFCTAFEYDCKIENYTLISPISEPEFPTMDKNAAGYYMELAMDAYRMRNLGYTIIHLSTFIRINDQDAHAFYARAIAKDELKLWHPARLDYDMALALDPNFVDAYINRAANKDEREEYAAAIEDYTKAIALSPKDEVAYYNRGNTKIKIGDKKGAYEDWVQAKELGASYAQAQIDKYLDY</sequence>
<name>A0A327QVN3_9BACT</name>
<proteinExistence type="predicted"/>
<dbReference type="Proteomes" id="UP000249547">
    <property type="component" value="Unassembled WGS sequence"/>
</dbReference>
<dbReference type="InterPro" id="IPR011990">
    <property type="entry name" value="TPR-like_helical_dom_sf"/>
</dbReference>
<comment type="caution">
    <text evidence="4">The sequence shown here is derived from an EMBL/GenBank/DDBJ whole genome shotgun (WGS) entry which is preliminary data.</text>
</comment>
<dbReference type="GO" id="GO:0009279">
    <property type="term" value="C:cell outer membrane"/>
    <property type="evidence" value="ECO:0007669"/>
    <property type="project" value="TreeGrafter"/>
</dbReference>
<dbReference type="InterPro" id="IPR019734">
    <property type="entry name" value="TPR_rpt"/>
</dbReference>
<keyword evidence="2 3" id="KW-0802">TPR repeat</keyword>
<evidence type="ECO:0000256" key="3">
    <source>
        <dbReference type="PROSITE-ProRule" id="PRU00339"/>
    </source>
</evidence>
<dbReference type="SUPFAM" id="SSF48452">
    <property type="entry name" value="TPR-like"/>
    <property type="match status" value="1"/>
</dbReference>
<accession>A0A327QVN3</accession>
<reference evidence="4 5" key="1">
    <citation type="submission" date="2018-06" db="EMBL/GenBank/DDBJ databases">
        <title>Genomic Encyclopedia of Archaeal and Bacterial Type Strains, Phase II (KMG-II): from individual species to whole genera.</title>
        <authorList>
            <person name="Goeker M."/>
        </authorList>
    </citation>
    <scope>NUCLEOTIDE SEQUENCE [LARGE SCALE GENOMIC DNA]</scope>
    <source>
        <strain evidence="4 5">DSM 23857</strain>
    </source>
</reference>
<dbReference type="Pfam" id="PF13414">
    <property type="entry name" value="TPR_11"/>
    <property type="match status" value="1"/>
</dbReference>
<dbReference type="RefSeq" id="WP_111596593.1">
    <property type="nucleotide sequence ID" value="NZ_QLLL01000002.1"/>
</dbReference>
<evidence type="ECO:0000256" key="1">
    <source>
        <dbReference type="ARBA" id="ARBA00022737"/>
    </source>
</evidence>
<keyword evidence="1" id="KW-0677">Repeat</keyword>
<dbReference type="AlphaFoldDB" id="A0A327QVN3"/>
<dbReference type="SMART" id="SM00028">
    <property type="entry name" value="TPR"/>
    <property type="match status" value="3"/>
</dbReference>
<organism evidence="4 5">
    <name type="scientific">Chitinophaga skermanii</name>
    <dbReference type="NCBI Taxonomy" id="331697"/>
    <lineage>
        <taxon>Bacteria</taxon>
        <taxon>Pseudomonadati</taxon>
        <taxon>Bacteroidota</taxon>
        <taxon>Chitinophagia</taxon>
        <taxon>Chitinophagales</taxon>
        <taxon>Chitinophagaceae</taxon>
        <taxon>Chitinophaga</taxon>
    </lineage>
</organism>
<evidence type="ECO:0000313" key="4">
    <source>
        <dbReference type="EMBL" id="RAJ08440.1"/>
    </source>
</evidence>
<dbReference type="InterPro" id="IPR050498">
    <property type="entry name" value="Ycf3"/>
</dbReference>
<evidence type="ECO:0000256" key="2">
    <source>
        <dbReference type="ARBA" id="ARBA00022803"/>
    </source>
</evidence>
<feature type="repeat" description="TPR" evidence="3">
    <location>
        <begin position="203"/>
        <end position="236"/>
    </location>
</feature>